<dbReference type="PANTHER" id="PTHR43671:SF13">
    <property type="entry name" value="SERINE_THREONINE-PROTEIN KINASE NEK2"/>
    <property type="match status" value="1"/>
</dbReference>
<organism evidence="9 10">
    <name type="scientific">Stigmatella ashevillensis</name>
    <dbReference type="NCBI Taxonomy" id="2995309"/>
    <lineage>
        <taxon>Bacteria</taxon>
        <taxon>Pseudomonadati</taxon>
        <taxon>Myxococcota</taxon>
        <taxon>Myxococcia</taxon>
        <taxon>Myxococcales</taxon>
        <taxon>Cystobacterineae</taxon>
        <taxon>Archangiaceae</taxon>
        <taxon>Stigmatella</taxon>
    </lineage>
</organism>
<dbReference type="SMART" id="SM00220">
    <property type="entry name" value="S_TKc"/>
    <property type="match status" value="1"/>
</dbReference>
<dbReference type="EC" id="2.7.11.1" evidence="1"/>
<keyword evidence="5" id="KW-0067">ATP-binding</keyword>
<protein>
    <recommendedName>
        <fullName evidence="1">non-specific serine/threonine protein kinase</fullName>
        <ecNumber evidence="1">2.7.11.1</ecNumber>
    </recommendedName>
</protein>
<keyword evidence="7" id="KW-0812">Transmembrane</keyword>
<dbReference type="PANTHER" id="PTHR43671">
    <property type="entry name" value="SERINE/THREONINE-PROTEIN KINASE NEK"/>
    <property type="match status" value="1"/>
</dbReference>
<dbReference type="PROSITE" id="PS50011">
    <property type="entry name" value="PROTEIN_KINASE_DOM"/>
    <property type="match status" value="1"/>
</dbReference>
<dbReference type="InterPro" id="IPR000719">
    <property type="entry name" value="Prot_kinase_dom"/>
</dbReference>
<evidence type="ECO:0000256" key="3">
    <source>
        <dbReference type="ARBA" id="ARBA00022741"/>
    </source>
</evidence>
<dbReference type="InterPro" id="IPR050660">
    <property type="entry name" value="NEK_Ser/Thr_kinase"/>
</dbReference>
<evidence type="ECO:0000256" key="4">
    <source>
        <dbReference type="ARBA" id="ARBA00022777"/>
    </source>
</evidence>
<evidence type="ECO:0000313" key="9">
    <source>
        <dbReference type="EMBL" id="MDC0711941.1"/>
    </source>
</evidence>
<dbReference type="CDD" id="cd14014">
    <property type="entry name" value="STKc_PknB_like"/>
    <property type="match status" value="1"/>
</dbReference>
<dbReference type="Gene3D" id="3.30.200.20">
    <property type="entry name" value="Phosphorylase Kinase, domain 1"/>
    <property type="match status" value="1"/>
</dbReference>
<dbReference type="InterPro" id="IPR011009">
    <property type="entry name" value="Kinase-like_dom_sf"/>
</dbReference>
<gene>
    <name evidence="9" type="ORF">POL68_25965</name>
</gene>
<keyword evidence="4 9" id="KW-0418">Kinase</keyword>
<keyword evidence="10" id="KW-1185">Reference proteome</keyword>
<name>A0ABT5DE64_9BACT</name>
<evidence type="ECO:0000256" key="7">
    <source>
        <dbReference type="SAM" id="Phobius"/>
    </source>
</evidence>
<feature type="domain" description="Protein kinase" evidence="8">
    <location>
        <begin position="20"/>
        <end position="302"/>
    </location>
</feature>
<reference evidence="9 10" key="1">
    <citation type="submission" date="2022-11" db="EMBL/GenBank/DDBJ databases">
        <title>Minimal conservation of predation-associated metabolite biosynthetic gene clusters underscores biosynthetic potential of Myxococcota including descriptions for ten novel species: Archangium lansinium sp. nov., Myxococcus landrumus sp. nov., Nannocystis bai.</title>
        <authorList>
            <person name="Ahearne A."/>
            <person name="Stevens C."/>
            <person name="Dowd S."/>
        </authorList>
    </citation>
    <scope>NUCLEOTIDE SEQUENCE [LARGE SCALE GENOMIC DNA]</scope>
    <source>
        <strain evidence="9 10">NCWAL01</strain>
    </source>
</reference>
<evidence type="ECO:0000256" key="6">
    <source>
        <dbReference type="SAM" id="MobiDB-lite"/>
    </source>
</evidence>
<comment type="caution">
    <text evidence="9">The sequence shown here is derived from an EMBL/GenBank/DDBJ whole genome shotgun (WGS) entry which is preliminary data.</text>
</comment>
<keyword evidence="3" id="KW-0547">Nucleotide-binding</keyword>
<feature type="region of interest" description="Disordered" evidence="6">
    <location>
        <begin position="312"/>
        <end position="361"/>
    </location>
</feature>
<dbReference type="EMBL" id="JAQNDM010000002">
    <property type="protein sequence ID" value="MDC0711941.1"/>
    <property type="molecule type" value="Genomic_DNA"/>
</dbReference>
<dbReference type="Proteomes" id="UP001221838">
    <property type="component" value="Unassembled WGS sequence"/>
</dbReference>
<proteinExistence type="predicted"/>
<feature type="compositionally biased region" description="Basic and acidic residues" evidence="6">
    <location>
        <begin position="333"/>
        <end position="359"/>
    </location>
</feature>
<dbReference type="GO" id="GO:0016301">
    <property type="term" value="F:kinase activity"/>
    <property type="evidence" value="ECO:0007669"/>
    <property type="project" value="UniProtKB-KW"/>
</dbReference>
<sequence>MTTDAFHPDHLQPGNLVGPWRILESLGSGNFGHAFKAERDGDFFTLKMAVRPAPSLDKETQETLQEARQVDGRMRHEAATLMANASQPGIPHLRAVDRWPHVSKGYLYIVTDYVPGEPFHTWRKRTHPSAAQLVDIFIEVVRVVAQLHRHGILIRDLKSEHIIIHPTDHKPVLVDLGSAWLPGGSMLTEGLAPGTPHALPPECVAFLREGRWQQGARFKAAKTGDLYQLGVFMYEALTACWPFDPGMPTEELLVAIETVRPRAPHRLNPEAPESLSLIVMRLLEKRPEDRYVDASALSQALWDAAKERSKKSWKVPLAHSPEGPAPMTQDEVEERRLQKQEAERRAREAPPQKEEERSQEQALEQLSFLTREIEAQVVLAEEKEARRKKMQRRAALVAGSCLLGLTLLAVGWWRFVPHPPAVLSAKGNAFVSTLNNSRSGKAVLTWLCATFSLGCPAAQVRPPSEGCPREVIQGMEALDLFHKDYALIIDINQPGEPNERGVYQSGKIVSRVIKYDWTGPLPEGTLLYGQLWTEGLNKEGRDAVYGRYTEALFPDGRRVPVCFVMGDRSGLTPKDDGSKPGRARLPKEWTITAVRWWP</sequence>
<evidence type="ECO:0000256" key="2">
    <source>
        <dbReference type="ARBA" id="ARBA00022679"/>
    </source>
</evidence>
<keyword evidence="2" id="KW-0808">Transferase</keyword>
<keyword evidence="7" id="KW-0472">Membrane</keyword>
<dbReference type="RefSeq" id="WP_272141959.1">
    <property type="nucleotide sequence ID" value="NZ_JAQNDM010000002.1"/>
</dbReference>
<feature type="transmembrane region" description="Helical" evidence="7">
    <location>
        <begin position="394"/>
        <end position="415"/>
    </location>
</feature>
<keyword evidence="7" id="KW-1133">Transmembrane helix</keyword>
<accession>A0ABT5DE64</accession>
<dbReference type="SUPFAM" id="SSF56112">
    <property type="entry name" value="Protein kinase-like (PK-like)"/>
    <property type="match status" value="1"/>
</dbReference>
<dbReference type="Gene3D" id="1.10.510.10">
    <property type="entry name" value="Transferase(Phosphotransferase) domain 1"/>
    <property type="match status" value="1"/>
</dbReference>
<evidence type="ECO:0000256" key="5">
    <source>
        <dbReference type="ARBA" id="ARBA00022840"/>
    </source>
</evidence>
<evidence type="ECO:0000313" key="10">
    <source>
        <dbReference type="Proteomes" id="UP001221838"/>
    </source>
</evidence>
<evidence type="ECO:0000256" key="1">
    <source>
        <dbReference type="ARBA" id="ARBA00012513"/>
    </source>
</evidence>
<evidence type="ECO:0000259" key="8">
    <source>
        <dbReference type="PROSITE" id="PS50011"/>
    </source>
</evidence>
<dbReference type="Pfam" id="PF00069">
    <property type="entry name" value="Pkinase"/>
    <property type="match status" value="1"/>
</dbReference>